<organism evidence="1 2">
    <name type="scientific">Anaeromyxobacter paludicola</name>
    <dbReference type="NCBI Taxonomy" id="2918171"/>
    <lineage>
        <taxon>Bacteria</taxon>
        <taxon>Pseudomonadati</taxon>
        <taxon>Myxococcota</taxon>
        <taxon>Myxococcia</taxon>
        <taxon>Myxococcales</taxon>
        <taxon>Cystobacterineae</taxon>
        <taxon>Anaeromyxobacteraceae</taxon>
        <taxon>Anaeromyxobacter</taxon>
    </lineage>
</organism>
<protein>
    <submittedName>
        <fullName evidence="1">Uncharacterized protein</fullName>
    </submittedName>
</protein>
<accession>A0ABN6N7T0</accession>
<dbReference type="EMBL" id="AP025592">
    <property type="protein sequence ID" value="BDG09204.1"/>
    <property type="molecule type" value="Genomic_DNA"/>
</dbReference>
<name>A0ABN6N7T0_9BACT</name>
<proteinExistence type="predicted"/>
<evidence type="ECO:0000313" key="1">
    <source>
        <dbReference type="EMBL" id="BDG09204.1"/>
    </source>
</evidence>
<keyword evidence="2" id="KW-1185">Reference proteome</keyword>
<sequence length="82" mass="9458">MRPRPAAPRFTDYERTMTDGTGEVRSELLPRGQAMRSMLLWLSERRREDPAAPRLKLIGEASLRFDLTPAETEFLLRAWDPG</sequence>
<evidence type="ECO:0000313" key="2">
    <source>
        <dbReference type="Proteomes" id="UP001162734"/>
    </source>
</evidence>
<dbReference type="Proteomes" id="UP001162734">
    <property type="component" value="Chromosome"/>
</dbReference>
<gene>
    <name evidence="1" type="ORF">AMPC_23170</name>
</gene>
<reference evidence="2" key="1">
    <citation type="journal article" date="2022" name="Int. J. Syst. Evol. Microbiol.">
        <title>Anaeromyxobacter oryzae sp. nov., Anaeromyxobacter diazotrophicus sp. nov. and Anaeromyxobacter paludicola sp. nov., isolated from paddy soils.</title>
        <authorList>
            <person name="Itoh H."/>
            <person name="Xu Z."/>
            <person name="Mise K."/>
            <person name="Masuda Y."/>
            <person name="Ushijima N."/>
            <person name="Hayakawa C."/>
            <person name="Shiratori Y."/>
            <person name="Senoo K."/>
        </authorList>
    </citation>
    <scope>NUCLEOTIDE SEQUENCE [LARGE SCALE GENOMIC DNA]</scope>
    <source>
        <strain evidence="2">Red630</strain>
    </source>
</reference>